<dbReference type="HAMAP" id="MF_01067">
    <property type="entry name" value="UPF0259"/>
    <property type="match status" value="1"/>
</dbReference>
<comment type="subcellular location">
    <subcellularLocation>
        <location evidence="1">Cell inner membrane</location>
        <topology evidence="1">Multi-pass membrane protein</topology>
    </subcellularLocation>
    <subcellularLocation>
        <location evidence="7">Cell membrane</location>
        <topology evidence="7">Multi-pass membrane protein</topology>
    </subcellularLocation>
</comment>
<dbReference type="Pfam" id="PF06790">
    <property type="entry name" value="UPF0259"/>
    <property type="match status" value="1"/>
</dbReference>
<feature type="transmembrane region" description="Helical" evidence="7">
    <location>
        <begin position="158"/>
        <end position="185"/>
    </location>
</feature>
<gene>
    <name evidence="8" type="primary">yciC</name>
    <name evidence="8" type="ORF">EcWSU1_02571</name>
</gene>
<dbReference type="HOGENOM" id="CLU_073287_0_0_6"/>
<sequence>MNLGCPPGALSTSTAPARAGNFPCQVRMGRSMKPVIAPVRALDYRRFTKICFSIQALMLPRQCYPVYNCRLINTCNTQGECMSITAKSVYRDTGNFFRNQFLTFLLIALLCAFITVVLGHAFSPSDEQIASLSQGDNLADSVGLFELVQNMTPEQQQILLRASAASTFSGLIGNAILAGGVLLMIQLVSAGQRVSALRAIGASAPVLPKLFILIFLTTMLVQMGIMLVVVPGVLLAIVLSFAPVMVVQDKLGIFTAMRSSIRLAWANIRLVAPAVIGWLLAKTLLLLFAPNFAVLTPNVGAVVANTLSNLISAVLLVYLFRLYMLIRQ</sequence>
<feature type="transmembrane region" description="Helical" evidence="7">
    <location>
        <begin position="301"/>
        <end position="320"/>
    </location>
</feature>
<dbReference type="InterPro" id="IPR009627">
    <property type="entry name" value="UPF0259"/>
</dbReference>
<evidence type="ECO:0000256" key="3">
    <source>
        <dbReference type="ARBA" id="ARBA00022475"/>
    </source>
</evidence>
<dbReference type="Proteomes" id="UP000007838">
    <property type="component" value="Chromosome"/>
</dbReference>
<feature type="transmembrane region" description="Helical" evidence="7">
    <location>
        <begin position="197"/>
        <end position="217"/>
    </location>
</feature>
<name>G8LEE7_9ENTR</name>
<dbReference type="KEGG" id="eec:EcWSU1_02571"/>
<keyword evidence="3 7" id="KW-1003">Cell membrane</keyword>
<dbReference type="EMBL" id="CP002886">
    <property type="protein sequence ID" value="AEW74005.1"/>
    <property type="molecule type" value="Genomic_DNA"/>
</dbReference>
<feature type="transmembrane region" description="Helical" evidence="7">
    <location>
        <begin position="268"/>
        <end position="289"/>
    </location>
</feature>
<feature type="transmembrane region" description="Helical" evidence="7">
    <location>
        <begin position="223"/>
        <end position="247"/>
    </location>
</feature>
<evidence type="ECO:0000256" key="1">
    <source>
        <dbReference type="ARBA" id="ARBA00004429"/>
    </source>
</evidence>
<protein>
    <recommendedName>
        <fullName evidence="7">UPF0259 membrane protein EcWSU1_02571</fullName>
    </recommendedName>
</protein>
<keyword evidence="4 7" id="KW-0812">Transmembrane</keyword>
<keyword evidence="5 7" id="KW-1133">Transmembrane helix</keyword>
<dbReference type="GO" id="GO:0005886">
    <property type="term" value="C:plasma membrane"/>
    <property type="evidence" value="ECO:0007669"/>
    <property type="project" value="UniProtKB-SubCell"/>
</dbReference>
<reference evidence="8 9" key="1">
    <citation type="journal article" date="2011" name="Stand. Genomic Sci.">
        <title>Complete genome of the onion pathogen Enterobacter cloacae EcWSU1.</title>
        <authorList>
            <person name="Humann J.L."/>
            <person name="Wildung M."/>
            <person name="Cheng C.H."/>
            <person name="Lee T."/>
            <person name="Stewart J.E."/>
            <person name="Drew J.C."/>
            <person name="Triplett E.W."/>
            <person name="Main D."/>
            <person name="Schroeder B.K."/>
        </authorList>
    </citation>
    <scope>NUCLEOTIDE SEQUENCE [LARGE SCALE GENOMIC DNA]</scope>
    <source>
        <strain evidence="8 9">EcWSU1</strain>
    </source>
</reference>
<feature type="transmembrane region" description="Helical" evidence="7">
    <location>
        <begin position="101"/>
        <end position="122"/>
    </location>
</feature>
<accession>G8LEE7</accession>
<organism evidence="8 9">
    <name type="scientific">Enterobacter ludwigii</name>
    <dbReference type="NCBI Taxonomy" id="299767"/>
    <lineage>
        <taxon>Bacteria</taxon>
        <taxon>Pseudomonadati</taxon>
        <taxon>Pseudomonadota</taxon>
        <taxon>Gammaproteobacteria</taxon>
        <taxon>Enterobacterales</taxon>
        <taxon>Enterobacteriaceae</taxon>
        <taxon>Enterobacter</taxon>
        <taxon>Enterobacter cloacae complex</taxon>
    </lineage>
</organism>
<evidence type="ECO:0000256" key="7">
    <source>
        <dbReference type="HAMAP-Rule" id="MF_01067"/>
    </source>
</evidence>
<evidence type="ECO:0000256" key="5">
    <source>
        <dbReference type="ARBA" id="ARBA00022989"/>
    </source>
</evidence>
<evidence type="ECO:0000256" key="4">
    <source>
        <dbReference type="ARBA" id="ARBA00022692"/>
    </source>
</evidence>
<keyword evidence="6 7" id="KW-0472">Membrane</keyword>
<proteinExistence type="inferred from homology"/>
<comment type="similarity">
    <text evidence="2 7">Belongs to the UPF0259 family.</text>
</comment>
<dbReference type="eggNOG" id="ENOG502Z96Y">
    <property type="taxonomic scope" value="Bacteria"/>
</dbReference>
<evidence type="ECO:0000256" key="2">
    <source>
        <dbReference type="ARBA" id="ARBA00005633"/>
    </source>
</evidence>
<evidence type="ECO:0000313" key="8">
    <source>
        <dbReference type="EMBL" id="AEW74005.1"/>
    </source>
</evidence>
<evidence type="ECO:0000256" key="6">
    <source>
        <dbReference type="ARBA" id="ARBA00023136"/>
    </source>
</evidence>
<dbReference type="NCBIfam" id="NF002774">
    <property type="entry name" value="PRK02868.1"/>
    <property type="match status" value="1"/>
</dbReference>
<evidence type="ECO:0000313" key="9">
    <source>
        <dbReference type="Proteomes" id="UP000007838"/>
    </source>
</evidence>
<dbReference type="AlphaFoldDB" id="G8LEE7"/>